<proteinExistence type="predicted"/>
<reference evidence="2" key="1">
    <citation type="journal article" date="2021" name="Nat. Commun.">
        <title>Genetic determinants of endophytism in the Arabidopsis root mycobiome.</title>
        <authorList>
            <person name="Mesny F."/>
            <person name="Miyauchi S."/>
            <person name="Thiergart T."/>
            <person name="Pickel B."/>
            <person name="Atanasova L."/>
            <person name="Karlsson M."/>
            <person name="Huettel B."/>
            <person name="Barry K.W."/>
            <person name="Haridas S."/>
            <person name="Chen C."/>
            <person name="Bauer D."/>
            <person name="Andreopoulos W."/>
            <person name="Pangilinan J."/>
            <person name="LaButti K."/>
            <person name="Riley R."/>
            <person name="Lipzen A."/>
            <person name="Clum A."/>
            <person name="Drula E."/>
            <person name="Henrissat B."/>
            <person name="Kohler A."/>
            <person name="Grigoriev I.V."/>
            <person name="Martin F.M."/>
            <person name="Hacquard S."/>
        </authorList>
    </citation>
    <scope>NUCLEOTIDE SEQUENCE</scope>
    <source>
        <strain evidence="2">MPI-SDFR-AT-0117</strain>
    </source>
</reference>
<comment type="caution">
    <text evidence="2">The sequence shown here is derived from an EMBL/GenBank/DDBJ whole genome shotgun (WGS) entry which is preliminary data.</text>
</comment>
<keyword evidence="1" id="KW-0812">Transmembrane</keyword>
<organism evidence="2 3">
    <name type="scientific">Plectosphaerella plurivora</name>
    <dbReference type="NCBI Taxonomy" id="936078"/>
    <lineage>
        <taxon>Eukaryota</taxon>
        <taxon>Fungi</taxon>
        <taxon>Dikarya</taxon>
        <taxon>Ascomycota</taxon>
        <taxon>Pezizomycotina</taxon>
        <taxon>Sordariomycetes</taxon>
        <taxon>Hypocreomycetidae</taxon>
        <taxon>Glomerellales</taxon>
        <taxon>Plectosphaerellaceae</taxon>
        <taxon>Plectosphaerella</taxon>
    </lineage>
</organism>
<protein>
    <submittedName>
        <fullName evidence="2">Uncharacterized protein</fullName>
    </submittedName>
</protein>
<dbReference type="EMBL" id="JAGSXJ010000012">
    <property type="protein sequence ID" value="KAH6686674.1"/>
    <property type="molecule type" value="Genomic_DNA"/>
</dbReference>
<name>A0A9P8VCP9_9PEZI</name>
<feature type="transmembrane region" description="Helical" evidence="1">
    <location>
        <begin position="33"/>
        <end position="50"/>
    </location>
</feature>
<gene>
    <name evidence="2" type="ORF">F5X68DRAFT_207665</name>
</gene>
<dbReference type="Proteomes" id="UP000770015">
    <property type="component" value="Unassembled WGS sequence"/>
</dbReference>
<keyword evidence="3" id="KW-1185">Reference proteome</keyword>
<evidence type="ECO:0000313" key="3">
    <source>
        <dbReference type="Proteomes" id="UP000770015"/>
    </source>
</evidence>
<accession>A0A9P8VCP9</accession>
<sequence length="66" mass="7401">MGTVEWASGQNTEEQPLVVGASSSEGWSLIEKGLFFLVIIAAVAVVLRIKQKRERQELLREKEWSA</sequence>
<evidence type="ECO:0000313" key="2">
    <source>
        <dbReference type="EMBL" id="KAH6686674.1"/>
    </source>
</evidence>
<evidence type="ECO:0000256" key="1">
    <source>
        <dbReference type="SAM" id="Phobius"/>
    </source>
</evidence>
<keyword evidence="1" id="KW-0472">Membrane</keyword>
<dbReference type="AlphaFoldDB" id="A0A9P8VCP9"/>
<keyword evidence="1" id="KW-1133">Transmembrane helix</keyword>